<dbReference type="Proteomes" id="UP001152795">
    <property type="component" value="Unassembled WGS sequence"/>
</dbReference>
<evidence type="ECO:0000313" key="3">
    <source>
        <dbReference type="Proteomes" id="UP001152795"/>
    </source>
</evidence>
<dbReference type="PANTHER" id="PTHR11388:SF100">
    <property type="entry name" value="SOLUTE CARRIER ORGANIC ANION TRANSPORTER FAMILY MEMBER 4A1"/>
    <property type="match status" value="1"/>
</dbReference>
<evidence type="ECO:0000313" key="2">
    <source>
        <dbReference type="EMBL" id="CAB4039867.1"/>
    </source>
</evidence>
<organism evidence="2 3">
    <name type="scientific">Paramuricea clavata</name>
    <name type="common">Red gorgonian</name>
    <name type="synonym">Violescent sea-whip</name>
    <dbReference type="NCBI Taxonomy" id="317549"/>
    <lineage>
        <taxon>Eukaryota</taxon>
        <taxon>Metazoa</taxon>
        <taxon>Cnidaria</taxon>
        <taxon>Anthozoa</taxon>
        <taxon>Octocorallia</taxon>
        <taxon>Malacalcyonacea</taxon>
        <taxon>Plexauridae</taxon>
        <taxon>Paramuricea</taxon>
    </lineage>
</organism>
<dbReference type="PANTHER" id="PTHR11388">
    <property type="entry name" value="ORGANIC ANION TRANSPORTER"/>
    <property type="match status" value="1"/>
</dbReference>
<name>A0A7D9K163_PARCT</name>
<comment type="caution">
    <text evidence="2">The sequence shown here is derived from an EMBL/GenBank/DDBJ whole genome shotgun (WGS) entry which is preliminary data.</text>
</comment>
<dbReference type="EMBL" id="CACRXK020025979">
    <property type="protein sequence ID" value="CAB4039867.1"/>
    <property type="molecule type" value="Genomic_DNA"/>
</dbReference>
<evidence type="ECO:0000256" key="1">
    <source>
        <dbReference type="ARBA" id="ARBA00023157"/>
    </source>
</evidence>
<dbReference type="SUPFAM" id="SSF103473">
    <property type="entry name" value="MFS general substrate transporter"/>
    <property type="match status" value="1"/>
</dbReference>
<gene>
    <name evidence="2" type="ORF">PACLA_8A028175</name>
</gene>
<sequence length="246" mass="26987">MAGPYDVPHFQAGKSGMCSSFKNSTASGSCDSNYSGAVWYYMVIFVIAQFIHGAGVCPLYPLVPAYLDENVEPRQMPIYLGLWYLSSFLGPGIGALLGGQFLSVFVDIEQPSGLNLTPKDPRWIGAWWLGFLVFGLLFFLLAITISGFPSSLPGAKERREKHIRQGNLNKKSDIKEARLKEILPELKSLLLNRTLLFNTLGVSVGLIFIGSLIPFLGKILQLKFGLDSVKNGYLLSAVMTPTIMGM</sequence>
<dbReference type="InterPro" id="IPR004156">
    <property type="entry name" value="OATP"/>
</dbReference>
<dbReference type="OrthoDB" id="5062115at2759"/>
<accession>A0A7D9K163</accession>
<keyword evidence="1" id="KW-1015">Disulfide bond</keyword>
<dbReference type="GO" id="GO:0055085">
    <property type="term" value="P:transmembrane transport"/>
    <property type="evidence" value="ECO:0007669"/>
    <property type="project" value="InterPro"/>
</dbReference>
<dbReference type="AlphaFoldDB" id="A0A7D9K163"/>
<dbReference type="Pfam" id="PF03137">
    <property type="entry name" value="OATP"/>
    <property type="match status" value="1"/>
</dbReference>
<protein>
    <submittedName>
        <fullName evidence="2">Solute carrier organic anion transporter family member 4A1-like</fullName>
    </submittedName>
</protein>
<dbReference type="Gene3D" id="1.20.1250.20">
    <property type="entry name" value="MFS general substrate transporter like domains"/>
    <property type="match status" value="1"/>
</dbReference>
<dbReference type="GO" id="GO:0016020">
    <property type="term" value="C:membrane"/>
    <property type="evidence" value="ECO:0007669"/>
    <property type="project" value="InterPro"/>
</dbReference>
<proteinExistence type="predicted"/>
<reference evidence="2" key="1">
    <citation type="submission" date="2020-04" db="EMBL/GenBank/DDBJ databases">
        <authorList>
            <person name="Alioto T."/>
            <person name="Alioto T."/>
            <person name="Gomez Garrido J."/>
        </authorList>
    </citation>
    <scope>NUCLEOTIDE SEQUENCE</scope>
    <source>
        <strain evidence="2">A484AB</strain>
    </source>
</reference>
<keyword evidence="3" id="KW-1185">Reference proteome</keyword>
<dbReference type="InterPro" id="IPR036259">
    <property type="entry name" value="MFS_trans_sf"/>
</dbReference>